<proteinExistence type="predicted"/>
<organism evidence="1 2">
    <name type="scientific">Rhabditophanes sp. KR3021</name>
    <dbReference type="NCBI Taxonomy" id="114890"/>
    <lineage>
        <taxon>Eukaryota</taxon>
        <taxon>Metazoa</taxon>
        <taxon>Ecdysozoa</taxon>
        <taxon>Nematoda</taxon>
        <taxon>Chromadorea</taxon>
        <taxon>Rhabditida</taxon>
        <taxon>Tylenchina</taxon>
        <taxon>Panagrolaimomorpha</taxon>
        <taxon>Strongyloidoidea</taxon>
        <taxon>Alloionematidae</taxon>
        <taxon>Rhabditophanes</taxon>
    </lineage>
</organism>
<accession>A0AC35UBZ6</accession>
<sequence>MLVQDMPANFLCAANQHPRNIPVIPPTRNAATDFNERADHFYRFTPPNTVGRISVHVKEAKLTKNYGLVSMDPYCRIRVGTAEFQSNVCNSGGKNPQWDRVFNFYLGTGVDSVYIEIIDEKQFTEDQVIAYAHIVLPNGVFHGEKIDEWYPLSGKQGENMEGLVNCEISLIPCEQTTQAIPVEEYQQATLPPLFNPEDLEDLKSMFPQIDEDLMKDILIEKGGDKAIAASILIEMAD</sequence>
<protein>
    <submittedName>
        <fullName evidence="2">CUE domain-containing protein</fullName>
    </submittedName>
</protein>
<name>A0AC35UBZ6_9BILA</name>
<evidence type="ECO:0000313" key="2">
    <source>
        <dbReference type="WBParaSite" id="RSKR_0001001200.1"/>
    </source>
</evidence>
<dbReference type="WBParaSite" id="RSKR_0001001200.1">
    <property type="protein sequence ID" value="RSKR_0001001200.1"/>
    <property type="gene ID" value="RSKR_0001001200"/>
</dbReference>
<dbReference type="Proteomes" id="UP000095286">
    <property type="component" value="Unplaced"/>
</dbReference>
<reference evidence="2" key="1">
    <citation type="submission" date="2016-11" db="UniProtKB">
        <authorList>
            <consortium name="WormBaseParasite"/>
        </authorList>
    </citation>
    <scope>IDENTIFICATION</scope>
    <source>
        <strain evidence="2">KR3021</strain>
    </source>
</reference>
<evidence type="ECO:0000313" key="1">
    <source>
        <dbReference type="Proteomes" id="UP000095286"/>
    </source>
</evidence>